<reference evidence="3" key="1">
    <citation type="journal article" date="2017" name="Plant J.">
        <title>The pomegranate (Punica granatum L.) genome and the genomics of punicalagin biosynthesis.</title>
        <authorList>
            <person name="Qin G."/>
            <person name="Xu C."/>
            <person name="Ming R."/>
            <person name="Tang H."/>
            <person name="Guyot R."/>
            <person name="Kramer E.M."/>
            <person name="Hu Y."/>
            <person name="Yi X."/>
            <person name="Qi Y."/>
            <person name="Xu X."/>
            <person name="Gao Z."/>
            <person name="Pan H."/>
            <person name="Jian J."/>
            <person name="Tian Y."/>
            <person name="Yue Z."/>
            <person name="Xu Y."/>
        </authorList>
    </citation>
    <scope>NUCLEOTIDE SEQUENCE [LARGE SCALE GENOMIC DNA]</scope>
    <source>
        <strain evidence="3">cv. Dabenzi</strain>
    </source>
</reference>
<accession>A0A218WL86</accession>
<protein>
    <submittedName>
        <fullName evidence="2">Uncharacterized protein</fullName>
    </submittedName>
</protein>
<feature type="region of interest" description="Disordered" evidence="1">
    <location>
        <begin position="1"/>
        <end position="164"/>
    </location>
</feature>
<proteinExistence type="predicted"/>
<evidence type="ECO:0000256" key="1">
    <source>
        <dbReference type="SAM" id="MobiDB-lite"/>
    </source>
</evidence>
<name>A0A218WL86_PUNGR</name>
<feature type="compositionally biased region" description="Basic and acidic residues" evidence="1">
    <location>
        <begin position="60"/>
        <end position="81"/>
    </location>
</feature>
<feature type="compositionally biased region" description="Basic and acidic residues" evidence="1">
    <location>
        <begin position="20"/>
        <end position="35"/>
    </location>
</feature>
<dbReference type="EMBL" id="MTKT01003950">
    <property type="protein sequence ID" value="OWM73555.1"/>
    <property type="molecule type" value="Genomic_DNA"/>
</dbReference>
<gene>
    <name evidence="2" type="ORF">CDL15_Pgr026654</name>
</gene>
<evidence type="ECO:0000313" key="2">
    <source>
        <dbReference type="EMBL" id="OWM73555.1"/>
    </source>
</evidence>
<feature type="compositionally biased region" description="Basic residues" evidence="1">
    <location>
        <begin position="110"/>
        <end position="124"/>
    </location>
</feature>
<dbReference type="AlphaFoldDB" id="A0A218WL86"/>
<feature type="compositionally biased region" description="Basic and acidic residues" evidence="1">
    <location>
        <begin position="1"/>
        <end position="12"/>
    </location>
</feature>
<organism evidence="2 3">
    <name type="scientific">Punica granatum</name>
    <name type="common">Pomegranate</name>
    <dbReference type="NCBI Taxonomy" id="22663"/>
    <lineage>
        <taxon>Eukaryota</taxon>
        <taxon>Viridiplantae</taxon>
        <taxon>Streptophyta</taxon>
        <taxon>Embryophyta</taxon>
        <taxon>Tracheophyta</taxon>
        <taxon>Spermatophyta</taxon>
        <taxon>Magnoliopsida</taxon>
        <taxon>eudicotyledons</taxon>
        <taxon>Gunneridae</taxon>
        <taxon>Pentapetalae</taxon>
        <taxon>rosids</taxon>
        <taxon>malvids</taxon>
        <taxon>Myrtales</taxon>
        <taxon>Lythraceae</taxon>
        <taxon>Punica</taxon>
    </lineage>
</organism>
<sequence>MLSKEPKGEKRTLATHLQMTKKERERKQKQQHLKDGLSGGDSWEASHPFITPTRRIGSGRKPDRREPGSREGHCSGKHDQQEAFSMLHQSPIPSPGEGRDDTSLTAHSEKGKKRKRSRGKKKEKRNTPQPSNSIHHGLRLQNIRYDGKSETDAPHSPNKSDQIL</sequence>
<dbReference type="Proteomes" id="UP000197138">
    <property type="component" value="Unassembled WGS sequence"/>
</dbReference>
<comment type="caution">
    <text evidence="2">The sequence shown here is derived from an EMBL/GenBank/DDBJ whole genome shotgun (WGS) entry which is preliminary data.</text>
</comment>
<evidence type="ECO:0000313" key="3">
    <source>
        <dbReference type="Proteomes" id="UP000197138"/>
    </source>
</evidence>